<evidence type="ECO:0000313" key="1">
    <source>
        <dbReference type="EMBL" id="KAJ8307035.1"/>
    </source>
</evidence>
<sequence length="87" mass="10112">MEIEKKKKNLNKEKSKSKLGGQVQIFLIDIYLNIYQVNSICCFPKDTQICFICINILIKNLAAMMERKGVAFYNHDGVKKKKNFLQP</sequence>
<gene>
    <name evidence="1" type="ORF">KUTeg_015119</name>
</gene>
<evidence type="ECO:0000313" key="2">
    <source>
        <dbReference type="Proteomes" id="UP001217089"/>
    </source>
</evidence>
<organism evidence="1 2">
    <name type="scientific">Tegillarca granosa</name>
    <name type="common">Malaysian cockle</name>
    <name type="synonym">Anadara granosa</name>
    <dbReference type="NCBI Taxonomy" id="220873"/>
    <lineage>
        <taxon>Eukaryota</taxon>
        <taxon>Metazoa</taxon>
        <taxon>Spiralia</taxon>
        <taxon>Lophotrochozoa</taxon>
        <taxon>Mollusca</taxon>
        <taxon>Bivalvia</taxon>
        <taxon>Autobranchia</taxon>
        <taxon>Pteriomorphia</taxon>
        <taxon>Arcoida</taxon>
        <taxon>Arcoidea</taxon>
        <taxon>Arcidae</taxon>
        <taxon>Tegillarca</taxon>
    </lineage>
</organism>
<dbReference type="Proteomes" id="UP001217089">
    <property type="component" value="Unassembled WGS sequence"/>
</dbReference>
<keyword evidence="2" id="KW-1185">Reference proteome</keyword>
<reference evidence="1 2" key="1">
    <citation type="submission" date="2022-12" db="EMBL/GenBank/DDBJ databases">
        <title>Chromosome-level genome of Tegillarca granosa.</title>
        <authorList>
            <person name="Kim J."/>
        </authorList>
    </citation>
    <scope>NUCLEOTIDE SEQUENCE [LARGE SCALE GENOMIC DNA]</scope>
    <source>
        <strain evidence="1">Teg-2019</strain>
        <tissue evidence="1">Adductor muscle</tissue>
    </source>
</reference>
<accession>A0ABQ9EUF8</accession>
<name>A0ABQ9EUF8_TEGGR</name>
<dbReference type="EMBL" id="JARBDR010000793">
    <property type="protein sequence ID" value="KAJ8307035.1"/>
    <property type="molecule type" value="Genomic_DNA"/>
</dbReference>
<comment type="caution">
    <text evidence="1">The sequence shown here is derived from an EMBL/GenBank/DDBJ whole genome shotgun (WGS) entry which is preliminary data.</text>
</comment>
<protein>
    <submittedName>
        <fullName evidence="1">Uncharacterized protein</fullName>
    </submittedName>
</protein>
<proteinExistence type="predicted"/>